<comment type="caution">
    <text evidence="2">The sequence shown here is derived from an EMBL/GenBank/DDBJ whole genome shotgun (WGS) entry which is preliminary data.</text>
</comment>
<evidence type="ECO:0008006" key="4">
    <source>
        <dbReference type="Google" id="ProtNLM"/>
    </source>
</evidence>
<feature type="region of interest" description="Disordered" evidence="1">
    <location>
        <begin position="373"/>
        <end position="426"/>
    </location>
</feature>
<name>A0A0L0VVJ1_9BASI</name>
<dbReference type="Proteomes" id="UP000054564">
    <property type="component" value="Unassembled WGS sequence"/>
</dbReference>
<organism evidence="2 3">
    <name type="scientific">Puccinia striiformis f. sp. tritici PST-78</name>
    <dbReference type="NCBI Taxonomy" id="1165861"/>
    <lineage>
        <taxon>Eukaryota</taxon>
        <taxon>Fungi</taxon>
        <taxon>Dikarya</taxon>
        <taxon>Basidiomycota</taxon>
        <taxon>Pucciniomycotina</taxon>
        <taxon>Pucciniomycetes</taxon>
        <taxon>Pucciniales</taxon>
        <taxon>Pucciniaceae</taxon>
        <taxon>Puccinia</taxon>
    </lineage>
</organism>
<keyword evidence="3" id="KW-1185">Reference proteome</keyword>
<gene>
    <name evidence="2" type="ORF">PSTG_03566</name>
</gene>
<evidence type="ECO:0000313" key="2">
    <source>
        <dbReference type="EMBL" id="KNF03298.1"/>
    </source>
</evidence>
<sequence length="737" mass="84317">MEETTRKKTRTSIIERIPSEIWDYILNQLPNSSLQETSRNLSQIIRNISIVYRYKHLIVKDDQELKELISQTYHHNINRITHSISLLSWRLIDNNLLINLINSFDLQLRIINLLIGPLFAPEQLEELFVSQKPNLELLSLRFNQNVSRRSYEPFLKGAYFDNCLDLISRWPHTPSFQSFSFVQDPPPSPVHDKREKEKEEGIAQPIILFRFWSITNLAVSIIGRNITRLRFRIPGRNLTDSLTNNLNNSIKYESIKVGRQDFKLPILPFPSLKFLDISTSILTSITSGLNPILRKFSNLEYLIIDRVNLIFPVRSGGGFESELERVDETLRLIGLTCSGNSGIGRSIEINRMWRDLNKLYLIELDHEKVNQHRSISMPDDFPPPSNSTSSSAPLTGVRRKKAGRSAYASAPRWKKPSEITSENIKPTISDESSFRLPLKNQRIPEKVTVIPSKSNLKCISIGTDLSSSSSSSYGSEEDLKEEKKTRERWIDQFRLGWFDGISKLEITVREKLDEHLRAIDSWNKSIVKLQDSFDDDDDGHADELGLDDQRNHLQESFERLVDCKPVMITTSSSFANNLNHHHNDDNKEGNQSEINSDTVFQKFIKSQDLTEISITQVEDLLLNLSLLKTQSLGAEGPPILCTINGCSKYGKVAWKASSSKDLPVKLLSTKSERLIDVDLPDSGGSGQDDLHALFRDLTLHDHQNQTQTQNHFSFTSNLHPLNCAHTEARQVWDIDFY</sequence>
<proteinExistence type="predicted"/>
<evidence type="ECO:0000313" key="3">
    <source>
        <dbReference type="Proteomes" id="UP000054564"/>
    </source>
</evidence>
<protein>
    <recommendedName>
        <fullName evidence="4">F-box domain-containing protein</fullName>
    </recommendedName>
</protein>
<accession>A0A0L0VVJ1</accession>
<dbReference type="OrthoDB" id="3353982at2759"/>
<evidence type="ECO:0000256" key="1">
    <source>
        <dbReference type="SAM" id="MobiDB-lite"/>
    </source>
</evidence>
<dbReference type="EMBL" id="AJIL01000018">
    <property type="protein sequence ID" value="KNF03298.1"/>
    <property type="molecule type" value="Genomic_DNA"/>
</dbReference>
<reference evidence="3" key="1">
    <citation type="submission" date="2014-03" db="EMBL/GenBank/DDBJ databases">
        <title>The Genome Sequence of Puccinia striiformis f. sp. tritici PST-78.</title>
        <authorList>
            <consortium name="The Broad Institute Genome Sequencing Platform"/>
            <person name="Cuomo C."/>
            <person name="Hulbert S."/>
            <person name="Chen X."/>
            <person name="Walker B."/>
            <person name="Young S.K."/>
            <person name="Zeng Q."/>
            <person name="Gargeya S."/>
            <person name="Fitzgerald M."/>
            <person name="Haas B."/>
            <person name="Abouelleil A."/>
            <person name="Alvarado L."/>
            <person name="Arachchi H.M."/>
            <person name="Berlin A.M."/>
            <person name="Chapman S.B."/>
            <person name="Goldberg J."/>
            <person name="Griggs A."/>
            <person name="Gujja S."/>
            <person name="Hansen M."/>
            <person name="Howarth C."/>
            <person name="Imamovic A."/>
            <person name="Larimer J."/>
            <person name="McCowan C."/>
            <person name="Montmayeur A."/>
            <person name="Murphy C."/>
            <person name="Neiman D."/>
            <person name="Pearson M."/>
            <person name="Priest M."/>
            <person name="Roberts A."/>
            <person name="Saif S."/>
            <person name="Shea T."/>
            <person name="Sisk P."/>
            <person name="Sykes S."/>
            <person name="Wortman J."/>
            <person name="Nusbaum C."/>
            <person name="Birren B."/>
        </authorList>
    </citation>
    <scope>NUCLEOTIDE SEQUENCE [LARGE SCALE GENOMIC DNA]</scope>
    <source>
        <strain evidence="3">race PST-78</strain>
    </source>
</reference>
<dbReference type="AlphaFoldDB" id="A0A0L0VVJ1"/>